<dbReference type="Gene3D" id="3.40.50.300">
    <property type="entry name" value="P-loop containing nucleotide triphosphate hydrolases"/>
    <property type="match status" value="1"/>
</dbReference>
<reference evidence="1 2" key="1">
    <citation type="submission" date="2023-07" db="EMBL/GenBank/DDBJ databases">
        <title>Genomic Encyclopedia of Type Strains, Phase IV (KMG-IV): sequencing the most valuable type-strain genomes for metagenomic binning, comparative biology and taxonomic classification.</title>
        <authorList>
            <person name="Goeker M."/>
        </authorList>
    </citation>
    <scope>NUCLEOTIDE SEQUENCE [LARGE SCALE GENOMIC DNA]</scope>
    <source>
        <strain evidence="1 2">DSM 19013</strain>
    </source>
</reference>
<evidence type="ECO:0000313" key="1">
    <source>
        <dbReference type="EMBL" id="MDQ0448846.1"/>
    </source>
</evidence>
<comment type="caution">
    <text evidence="1">The sequence shown here is derived from an EMBL/GenBank/DDBJ whole genome shotgun (WGS) entry which is preliminary data.</text>
</comment>
<organism evidence="1 2">
    <name type="scientific">Methylobacterium aerolatum</name>
    <dbReference type="NCBI Taxonomy" id="418708"/>
    <lineage>
        <taxon>Bacteria</taxon>
        <taxon>Pseudomonadati</taxon>
        <taxon>Pseudomonadota</taxon>
        <taxon>Alphaproteobacteria</taxon>
        <taxon>Hyphomicrobiales</taxon>
        <taxon>Methylobacteriaceae</taxon>
        <taxon>Methylobacterium</taxon>
    </lineage>
</organism>
<dbReference type="InterPro" id="IPR059206">
    <property type="entry name" value="Sll1717-like"/>
</dbReference>
<sequence>MSVSFGDFYKSFGFSEYPFSVYTSENERSHGKDLFVDFSMYSPIIEGFNNGRTMLLAGDRGTGKTAIIYDFCRKVDENCLVVNISDYSDLKVGFNSEDFYNYIICQLSERLFAKMASDKKTGSQLNKSDKVLLSYFLAKHVKQASKDDLHRKIVNLQVDWKTRLGGTIYSILRIPLNIGANATVTFLSDIIAQAAGVAKHPTEFREYFQDMTSAVDDDFSDTGSSLSTLKKLTALAKKVGYSRIVIVLDKIDEDARLNNSAEEIAEFIEPIVTDVRLLTTEEFQVVVALWIIPYNMLKDKVRTQKIYCPSVSWDNTDLVSAANRRVSVFSSKNVREVSSIFEDGSDTVGFLEILELANKNPRDLWHLLDKSFRAQYKIDPNSSKISANALAHGINDFVCQFNFYEYYPRKSNARANSMDIYAYIKHLVKLPGPDFTKNQLNDKAGTGGSTHNYVVAMESMGLVERSGQSGGSTTFRIRDPKVVHALKNNLDIARSN</sequence>
<evidence type="ECO:0000313" key="2">
    <source>
        <dbReference type="Proteomes" id="UP001231124"/>
    </source>
</evidence>
<name>A0ABU0I2M4_9HYPH</name>
<accession>A0ABU0I2M4</accession>
<proteinExistence type="predicted"/>
<protein>
    <recommendedName>
        <fullName evidence="3">Orc1-like AAA ATPase domain-containing protein</fullName>
    </recommendedName>
</protein>
<evidence type="ECO:0008006" key="3">
    <source>
        <dbReference type="Google" id="ProtNLM"/>
    </source>
</evidence>
<dbReference type="Proteomes" id="UP001231124">
    <property type="component" value="Unassembled WGS sequence"/>
</dbReference>
<dbReference type="RefSeq" id="WP_238202026.1">
    <property type="nucleotide sequence ID" value="NZ_BPQE01000008.1"/>
</dbReference>
<keyword evidence="2" id="KW-1185">Reference proteome</keyword>
<dbReference type="EMBL" id="JAUSVP010000011">
    <property type="protein sequence ID" value="MDQ0448846.1"/>
    <property type="molecule type" value="Genomic_DNA"/>
</dbReference>
<gene>
    <name evidence="1" type="ORF">QO012_003358</name>
</gene>
<dbReference type="InterPro" id="IPR027417">
    <property type="entry name" value="P-loop_NTPase"/>
</dbReference>
<dbReference type="NCBIfam" id="NF047389">
    <property type="entry name" value="ATPase_Sll1717"/>
    <property type="match status" value="1"/>
</dbReference>
<dbReference type="SUPFAM" id="SSF52540">
    <property type="entry name" value="P-loop containing nucleoside triphosphate hydrolases"/>
    <property type="match status" value="1"/>
</dbReference>